<dbReference type="PANTHER" id="PTHR39649">
    <property type="entry name" value="50S RIBOSOMAL PROTEIN L40E"/>
    <property type="match status" value="1"/>
</dbReference>
<dbReference type="GeneID" id="41323225"/>
<name>A0A8J8TFS1_9ARCH</name>
<dbReference type="Gene3D" id="4.10.1060.50">
    <property type="match status" value="1"/>
</dbReference>
<dbReference type="AlphaFoldDB" id="A0A8J8TFS1"/>
<dbReference type="RefSeq" id="WP_020448694.1">
    <property type="nucleotide sequence ID" value="NZ_CAYAXV010000006.1"/>
</dbReference>
<accession>A0A8J8TFS1</accession>
<comment type="caution">
    <text evidence="5">The sequence shown here is derived from an EMBL/GenBank/DDBJ whole genome shotgun (WGS) entry which is preliminary data.</text>
</comment>
<dbReference type="GO" id="GO:0006412">
    <property type="term" value="P:translation"/>
    <property type="evidence" value="ECO:0007669"/>
    <property type="project" value="UniProtKB-UniRule"/>
</dbReference>
<dbReference type="InterPro" id="IPR011332">
    <property type="entry name" value="Ribosomal_zn-bd"/>
</dbReference>
<dbReference type="EMBL" id="LVVT01000001">
    <property type="protein sequence ID" value="TQS84751.1"/>
    <property type="molecule type" value="Genomic_DNA"/>
</dbReference>
<reference evidence="5" key="1">
    <citation type="submission" date="2016-03" db="EMBL/GenBank/DDBJ databases">
        <authorList>
            <person name="Borrel G."/>
            <person name="Mccann A."/>
            <person name="O'Toole P.W."/>
        </authorList>
    </citation>
    <scope>NUCLEOTIDE SEQUENCE</scope>
    <source>
        <strain evidence="5">183</strain>
    </source>
</reference>
<dbReference type="PANTHER" id="PTHR39649:SF1">
    <property type="entry name" value="LARGE RIBOSOMAL SUBUNIT PROTEIN EL40"/>
    <property type="match status" value="1"/>
</dbReference>
<comment type="similarity">
    <text evidence="3">Belongs to the eukaryotic ribosomal protein eL40 family.</text>
</comment>
<dbReference type="InterPro" id="IPR038587">
    <property type="entry name" value="Ribosomal_eL40_sf"/>
</dbReference>
<proteinExistence type="inferred from homology"/>
<dbReference type="SMART" id="SM01377">
    <property type="entry name" value="Ribosomal_L40e"/>
    <property type="match status" value="1"/>
</dbReference>
<dbReference type="HAMAP" id="MF_00788">
    <property type="entry name" value="Ribosomal_eL40"/>
    <property type="match status" value="1"/>
</dbReference>
<dbReference type="GO" id="GO:0005840">
    <property type="term" value="C:ribosome"/>
    <property type="evidence" value="ECO:0007669"/>
    <property type="project" value="UniProtKB-KW"/>
</dbReference>
<dbReference type="InterPro" id="IPR023657">
    <property type="entry name" value="Ribosomal_eL40_arc"/>
</dbReference>
<evidence type="ECO:0000259" key="4">
    <source>
        <dbReference type="SMART" id="SM01377"/>
    </source>
</evidence>
<keyword evidence="2 3" id="KW-0687">Ribonucleoprotein</keyword>
<evidence type="ECO:0000313" key="5">
    <source>
        <dbReference type="EMBL" id="TQS84751.1"/>
    </source>
</evidence>
<dbReference type="Pfam" id="PF01020">
    <property type="entry name" value="Ribosomal_L40e"/>
    <property type="match status" value="1"/>
</dbReference>
<gene>
    <name evidence="3 5" type="primary">rpl40e</name>
    <name evidence="5" type="ORF">A3207_01585</name>
</gene>
<evidence type="ECO:0000256" key="2">
    <source>
        <dbReference type="ARBA" id="ARBA00023274"/>
    </source>
</evidence>
<organism evidence="5 6">
    <name type="scientific">Candidatus Methanomassiliicoccus intestinalis</name>
    <dbReference type="NCBI Taxonomy" id="1406512"/>
    <lineage>
        <taxon>Archaea</taxon>
        <taxon>Methanobacteriati</taxon>
        <taxon>Thermoplasmatota</taxon>
        <taxon>Thermoplasmata</taxon>
        <taxon>Methanomassiliicoccales</taxon>
        <taxon>Methanomassiliicoccaceae</taxon>
        <taxon>Methanomassiliicoccus</taxon>
    </lineage>
</organism>
<dbReference type="InterPro" id="IPR001975">
    <property type="entry name" value="Ribosomal_eL40_dom"/>
</dbReference>
<dbReference type="GO" id="GO:1990904">
    <property type="term" value="C:ribonucleoprotein complex"/>
    <property type="evidence" value="ECO:0007669"/>
    <property type="project" value="UniProtKB-KW"/>
</dbReference>
<keyword evidence="1 3" id="KW-0689">Ribosomal protein</keyword>
<evidence type="ECO:0000313" key="6">
    <source>
        <dbReference type="Proteomes" id="UP000752814"/>
    </source>
</evidence>
<evidence type="ECO:0000256" key="1">
    <source>
        <dbReference type="ARBA" id="ARBA00022980"/>
    </source>
</evidence>
<dbReference type="NCBIfam" id="NF003161">
    <property type="entry name" value="PRK04136.1"/>
    <property type="match status" value="1"/>
</dbReference>
<feature type="domain" description="Large ribosomal subunit protein eL40" evidence="4">
    <location>
        <begin position="1"/>
        <end position="46"/>
    </location>
</feature>
<dbReference type="Proteomes" id="UP000752814">
    <property type="component" value="Unassembled WGS sequence"/>
</dbReference>
<evidence type="ECO:0000256" key="3">
    <source>
        <dbReference type="HAMAP-Rule" id="MF_00788"/>
    </source>
</evidence>
<dbReference type="SUPFAM" id="SSF57829">
    <property type="entry name" value="Zn-binding ribosomal proteins"/>
    <property type="match status" value="1"/>
</dbReference>
<protein>
    <recommendedName>
        <fullName evidence="3">Large ribosomal subunit protein eL40</fullName>
    </recommendedName>
</protein>
<sequence>MTRFKEADERLLNKKICMKCDARNAPKATRCRRCGYDKLRPKAKESRKA</sequence>
<dbReference type="GO" id="GO:0003735">
    <property type="term" value="F:structural constituent of ribosome"/>
    <property type="evidence" value="ECO:0007669"/>
    <property type="project" value="InterPro"/>
</dbReference>